<comment type="caution">
    <text evidence="2">The sequence shown here is derived from an EMBL/GenBank/DDBJ whole genome shotgun (WGS) entry which is preliminary data.</text>
</comment>
<evidence type="ECO:0000313" key="3">
    <source>
        <dbReference type="Proteomes" id="UP000438093"/>
    </source>
</evidence>
<reference evidence="3" key="1">
    <citation type="submission" date="2019-08" db="EMBL/GenBank/DDBJ databases">
        <title>Arthrobacter sp. nov., isolated from plateau pika and Tibetan wild ass.</title>
        <authorList>
            <person name="Ge Y."/>
        </authorList>
    </citation>
    <scope>NUCLEOTIDE SEQUENCE [LARGE SCALE GENOMIC DNA]</scope>
    <source>
        <strain evidence="3">HF-4214</strain>
    </source>
</reference>
<feature type="region of interest" description="Disordered" evidence="1">
    <location>
        <begin position="344"/>
        <end position="365"/>
    </location>
</feature>
<evidence type="ECO:0000256" key="1">
    <source>
        <dbReference type="SAM" id="MobiDB-lite"/>
    </source>
</evidence>
<accession>A0A6N7RJ91</accession>
<evidence type="ECO:0000313" key="2">
    <source>
        <dbReference type="EMBL" id="MRX81092.1"/>
    </source>
</evidence>
<organism evidence="2 3">
    <name type="scientific">Eggerthella guodeyinii</name>
    <dbReference type="NCBI Taxonomy" id="2690837"/>
    <lineage>
        <taxon>Bacteria</taxon>
        <taxon>Bacillati</taxon>
        <taxon>Actinomycetota</taxon>
        <taxon>Coriobacteriia</taxon>
        <taxon>Eggerthellales</taxon>
        <taxon>Eggerthellaceae</taxon>
        <taxon>Eggerthella</taxon>
    </lineage>
</organism>
<sequence>MSLARCPECGAKASDTATMCPQCGFTASGPEGIVPLGMLQPAPRRVQLQIPGTEIFEHGASLVPAGTNSKLVALFESADQVAKLAPSMYAAIQKLMEKRGAIWAADFSEAAQKLMDSGELVLGVEKRTGKLLPQLRSVKTGQVFEKARLKAIDLPNDIASSLASVQMQLAMAELMSEIKSLAVNVEALRLETQGDRMARANAVWQRLEQATRIQDPQLRQAKILSIADAATEQRCILQENYSVELALATSGKGKSSDRGRAASTAITDLTVIALMARAEYASYALVGEVESAKVAFGQFQAFVSDNELNDRQTLLELNGRSSQNLEPVINGIHGLAQHVSTLDLEAPEPEKSLPEAGEESGDDDE</sequence>
<dbReference type="EMBL" id="VTFY01000001">
    <property type="protein sequence ID" value="MRX81092.1"/>
    <property type="molecule type" value="Genomic_DNA"/>
</dbReference>
<name>A0A6N7RJ91_9ACTN</name>
<dbReference type="AlphaFoldDB" id="A0A6N7RJ91"/>
<gene>
    <name evidence="2" type="ORF">GJG86_01055</name>
</gene>
<keyword evidence="3" id="KW-1185">Reference proteome</keyword>
<dbReference type="RefSeq" id="WP_154332000.1">
    <property type="nucleotide sequence ID" value="NZ_VTFY01000001.1"/>
</dbReference>
<dbReference type="Proteomes" id="UP000438093">
    <property type="component" value="Unassembled WGS sequence"/>
</dbReference>
<proteinExistence type="predicted"/>
<feature type="compositionally biased region" description="Acidic residues" evidence="1">
    <location>
        <begin position="356"/>
        <end position="365"/>
    </location>
</feature>
<protein>
    <submittedName>
        <fullName evidence="2">Zinc ribbon domain-containing protein</fullName>
    </submittedName>
</protein>